<protein>
    <submittedName>
        <fullName evidence="6">IclR family transcriptional regulator</fullName>
    </submittedName>
</protein>
<evidence type="ECO:0000259" key="5">
    <source>
        <dbReference type="PROSITE" id="PS51078"/>
    </source>
</evidence>
<keyword evidence="1" id="KW-0805">Transcription regulation</keyword>
<dbReference type="InterPro" id="IPR029016">
    <property type="entry name" value="GAF-like_dom_sf"/>
</dbReference>
<dbReference type="PROSITE" id="PS51077">
    <property type="entry name" value="HTH_ICLR"/>
    <property type="match status" value="1"/>
</dbReference>
<dbReference type="Pfam" id="PF09339">
    <property type="entry name" value="HTH_IclR"/>
    <property type="match status" value="1"/>
</dbReference>
<sequence length="275" mass="30475">MTQKTASAKPTEIKKLNAIEKALEIMLKFQDIKASWGIRELSGELGFSPATVQRILTVLKSYGFVRQDARTRQYSVGNIFYRFLENLNHSNNLTGIGRQFLEDLARQTHETVYLNVIQGNLRICIDSIESTRVLKAGMPVGNQSPLYAGASAKCLLAFSSEAFQQEYIAGISPIPMTDSTILDKDVLTEELKKIVLRGYAVSLGERTPGIGSVSAPVFDYRERILASLSLAVPEIRTRDKTNFSYCINVLMGAAQAFSRAMGQSVTHHNPIPQQI</sequence>
<dbReference type="GO" id="GO:0003677">
    <property type="term" value="F:DNA binding"/>
    <property type="evidence" value="ECO:0007669"/>
    <property type="project" value="UniProtKB-KW"/>
</dbReference>
<evidence type="ECO:0000259" key="4">
    <source>
        <dbReference type="PROSITE" id="PS51077"/>
    </source>
</evidence>
<dbReference type="InterPro" id="IPR014757">
    <property type="entry name" value="Tscrpt_reg_IclR_C"/>
</dbReference>
<evidence type="ECO:0000256" key="1">
    <source>
        <dbReference type="ARBA" id="ARBA00023015"/>
    </source>
</evidence>
<dbReference type="InterPro" id="IPR050707">
    <property type="entry name" value="HTH_MetabolicPath_Reg"/>
</dbReference>
<dbReference type="Gene3D" id="3.30.450.40">
    <property type="match status" value="1"/>
</dbReference>
<dbReference type="GO" id="GO:0045892">
    <property type="term" value="P:negative regulation of DNA-templated transcription"/>
    <property type="evidence" value="ECO:0007669"/>
    <property type="project" value="TreeGrafter"/>
</dbReference>
<dbReference type="InterPro" id="IPR036388">
    <property type="entry name" value="WH-like_DNA-bd_sf"/>
</dbReference>
<accession>A0A931CVP1</accession>
<feature type="domain" description="HTH iclR-type" evidence="4">
    <location>
        <begin position="16"/>
        <end position="78"/>
    </location>
</feature>
<dbReference type="PROSITE" id="PS51078">
    <property type="entry name" value="ICLR_ED"/>
    <property type="match status" value="1"/>
</dbReference>
<organism evidence="6 7">
    <name type="scientific">Desulfotignum balticum</name>
    <dbReference type="NCBI Taxonomy" id="115781"/>
    <lineage>
        <taxon>Bacteria</taxon>
        <taxon>Pseudomonadati</taxon>
        <taxon>Thermodesulfobacteriota</taxon>
        <taxon>Desulfobacteria</taxon>
        <taxon>Desulfobacterales</taxon>
        <taxon>Desulfobacteraceae</taxon>
        <taxon>Desulfotignum</taxon>
    </lineage>
</organism>
<evidence type="ECO:0000313" key="7">
    <source>
        <dbReference type="Proteomes" id="UP000706172"/>
    </source>
</evidence>
<dbReference type="PANTHER" id="PTHR30136:SF35">
    <property type="entry name" value="HTH-TYPE TRANSCRIPTIONAL REGULATOR RV1719"/>
    <property type="match status" value="1"/>
</dbReference>
<dbReference type="Proteomes" id="UP000706172">
    <property type="component" value="Unassembled WGS sequence"/>
</dbReference>
<name>A0A931CVP1_9BACT</name>
<dbReference type="SMART" id="SM00346">
    <property type="entry name" value="HTH_ICLR"/>
    <property type="match status" value="1"/>
</dbReference>
<dbReference type="InterPro" id="IPR036390">
    <property type="entry name" value="WH_DNA-bd_sf"/>
</dbReference>
<dbReference type="GO" id="GO:0003700">
    <property type="term" value="F:DNA-binding transcription factor activity"/>
    <property type="evidence" value="ECO:0007669"/>
    <property type="project" value="TreeGrafter"/>
</dbReference>
<dbReference type="Gene3D" id="1.10.10.10">
    <property type="entry name" value="Winged helix-like DNA-binding domain superfamily/Winged helix DNA-binding domain"/>
    <property type="match status" value="1"/>
</dbReference>
<dbReference type="PANTHER" id="PTHR30136">
    <property type="entry name" value="HELIX-TURN-HELIX TRANSCRIPTIONAL REGULATOR, ICLR FAMILY"/>
    <property type="match status" value="1"/>
</dbReference>
<dbReference type="InterPro" id="IPR005471">
    <property type="entry name" value="Tscrpt_reg_IclR_N"/>
</dbReference>
<keyword evidence="3" id="KW-0804">Transcription</keyword>
<dbReference type="SUPFAM" id="SSF55781">
    <property type="entry name" value="GAF domain-like"/>
    <property type="match status" value="1"/>
</dbReference>
<evidence type="ECO:0000256" key="3">
    <source>
        <dbReference type="ARBA" id="ARBA00023163"/>
    </source>
</evidence>
<evidence type="ECO:0000256" key="2">
    <source>
        <dbReference type="ARBA" id="ARBA00023125"/>
    </source>
</evidence>
<dbReference type="EMBL" id="JACCQK010000370">
    <property type="protein sequence ID" value="MBG0779591.1"/>
    <property type="molecule type" value="Genomic_DNA"/>
</dbReference>
<comment type="caution">
    <text evidence="6">The sequence shown here is derived from an EMBL/GenBank/DDBJ whole genome shotgun (WGS) entry which is preliminary data.</text>
</comment>
<dbReference type="Pfam" id="PF01614">
    <property type="entry name" value="IclR_C"/>
    <property type="match status" value="1"/>
</dbReference>
<keyword evidence="2" id="KW-0238">DNA-binding</keyword>
<dbReference type="SUPFAM" id="SSF46785">
    <property type="entry name" value="Winged helix' DNA-binding domain"/>
    <property type="match status" value="1"/>
</dbReference>
<feature type="domain" description="IclR-ED" evidence="5">
    <location>
        <begin position="79"/>
        <end position="263"/>
    </location>
</feature>
<dbReference type="AlphaFoldDB" id="A0A931CVP1"/>
<evidence type="ECO:0000313" key="6">
    <source>
        <dbReference type="EMBL" id="MBG0779591.1"/>
    </source>
</evidence>
<reference evidence="6" key="1">
    <citation type="submission" date="2020-07" db="EMBL/GenBank/DDBJ databases">
        <title>Severe corrosion of carbon steel in oil field produced water can be linked to methanogenic archaea containing a special type of NiFe hydrogenase.</title>
        <authorList>
            <person name="Lahme S."/>
            <person name="Mand J."/>
            <person name="Longwell J."/>
            <person name="Smith R."/>
            <person name="Enning D."/>
        </authorList>
    </citation>
    <scope>NUCLEOTIDE SEQUENCE</scope>
    <source>
        <strain evidence="6">MIC098Bin6</strain>
    </source>
</reference>
<gene>
    <name evidence="6" type="ORF">H0S81_06655</name>
</gene>
<proteinExistence type="predicted"/>